<proteinExistence type="predicted"/>
<evidence type="ECO:0000313" key="2">
    <source>
        <dbReference type="EMBL" id="SEE70856.1"/>
    </source>
</evidence>
<accession>A0A1H5L1C3</accession>
<keyword evidence="1" id="KW-1133">Transmembrane helix</keyword>
<dbReference type="AlphaFoldDB" id="A0A1H5L1C3"/>
<reference evidence="2 3" key="1">
    <citation type="submission" date="2016-10" db="EMBL/GenBank/DDBJ databases">
        <authorList>
            <person name="de Groot N.N."/>
        </authorList>
    </citation>
    <scope>NUCLEOTIDE SEQUENCE [LARGE SCALE GENOMIC DNA]</scope>
    <source>
        <strain evidence="2 3">DSM 22274</strain>
    </source>
</reference>
<evidence type="ECO:0000313" key="3">
    <source>
        <dbReference type="Proteomes" id="UP000182725"/>
    </source>
</evidence>
<name>A0A1H5L1C3_9MICC</name>
<organism evidence="2 3">
    <name type="scientific">Arthrobacter alpinus</name>
    <dbReference type="NCBI Taxonomy" id="656366"/>
    <lineage>
        <taxon>Bacteria</taxon>
        <taxon>Bacillati</taxon>
        <taxon>Actinomycetota</taxon>
        <taxon>Actinomycetes</taxon>
        <taxon>Micrococcales</taxon>
        <taxon>Micrococcaceae</taxon>
        <taxon>Arthrobacter</taxon>
    </lineage>
</organism>
<keyword evidence="1" id="KW-0472">Membrane</keyword>
<protein>
    <submittedName>
        <fullName evidence="2">Uncharacterized protein</fullName>
    </submittedName>
</protein>
<keyword evidence="1" id="KW-0812">Transmembrane</keyword>
<feature type="transmembrane region" description="Helical" evidence="1">
    <location>
        <begin position="59"/>
        <end position="76"/>
    </location>
</feature>
<sequence>MPTMEATTYRVHSPLRWFARILGLTLMVTGTWSSVDVAGTCDVTASRPASSSCGGLEPMAFLLLLAVGILIYVGAFRKLTNKQLSSPLMDVLISLPPAAFLLSTWAAASSLSRWSQNLPLAFTLMGLIALAGTVGLSILIHKYMSTTTDSNSAPTAS</sequence>
<dbReference type="EMBL" id="FNTV01000001">
    <property type="protein sequence ID" value="SEE70856.1"/>
    <property type="molecule type" value="Genomic_DNA"/>
</dbReference>
<evidence type="ECO:0000256" key="1">
    <source>
        <dbReference type="SAM" id="Phobius"/>
    </source>
</evidence>
<feature type="transmembrane region" description="Helical" evidence="1">
    <location>
        <begin position="21"/>
        <end position="39"/>
    </location>
</feature>
<gene>
    <name evidence="2" type="ORF">SAMN04489740_2261</name>
</gene>
<feature type="transmembrane region" description="Helical" evidence="1">
    <location>
        <begin position="120"/>
        <end position="140"/>
    </location>
</feature>
<feature type="transmembrane region" description="Helical" evidence="1">
    <location>
        <begin position="88"/>
        <end position="108"/>
    </location>
</feature>
<dbReference type="Proteomes" id="UP000182725">
    <property type="component" value="Unassembled WGS sequence"/>
</dbReference>